<dbReference type="RefSeq" id="WP_149325256.1">
    <property type="nucleotide sequence ID" value="NZ_CP043504.1"/>
</dbReference>
<accession>A0A5C1Y8Y3</accession>
<dbReference type="InterPro" id="IPR013783">
    <property type="entry name" value="Ig-like_fold"/>
</dbReference>
<dbReference type="Gene3D" id="2.60.40.10">
    <property type="entry name" value="Immunoglobulins"/>
    <property type="match status" value="4"/>
</dbReference>
<dbReference type="Pfam" id="PF05345">
    <property type="entry name" value="He_PIG"/>
    <property type="match status" value="2"/>
</dbReference>
<feature type="chain" id="PRO_5022959515" evidence="2">
    <location>
        <begin position="31"/>
        <end position="759"/>
    </location>
</feature>
<evidence type="ECO:0000256" key="1">
    <source>
        <dbReference type="SAM" id="Phobius"/>
    </source>
</evidence>
<keyword evidence="4" id="KW-1185">Reference proteome</keyword>
<keyword evidence="1" id="KW-0812">Transmembrane</keyword>
<dbReference type="GO" id="GO:0005975">
    <property type="term" value="P:carbohydrate metabolic process"/>
    <property type="evidence" value="ECO:0007669"/>
    <property type="project" value="UniProtKB-ARBA"/>
</dbReference>
<feature type="signal peptide" evidence="2">
    <location>
        <begin position="1"/>
        <end position="30"/>
    </location>
</feature>
<dbReference type="AlphaFoldDB" id="A0A5C1Y8Y3"/>
<dbReference type="Proteomes" id="UP000322159">
    <property type="component" value="Chromosome"/>
</dbReference>
<keyword evidence="1" id="KW-1133">Transmembrane helix</keyword>
<feature type="transmembrane region" description="Helical" evidence="1">
    <location>
        <begin position="729"/>
        <end position="746"/>
    </location>
</feature>
<dbReference type="KEGG" id="lyk:FLP23_07345"/>
<keyword evidence="2" id="KW-0732">Signal</keyword>
<evidence type="ECO:0000313" key="3">
    <source>
        <dbReference type="EMBL" id="QEO09838.1"/>
    </source>
</evidence>
<dbReference type="EMBL" id="CP043504">
    <property type="protein sequence ID" value="QEO09838.1"/>
    <property type="molecule type" value="Genomic_DNA"/>
</dbReference>
<name>A0A5C1Y8Y3_9MICO</name>
<sequence>MALARTLLTGAAVLALAVAGIVIPSEPAHANVVCLGNGTTAPTITAPATALEGNAGDTNRLWELVVSCGPTTDPVGSAWELAWDSVAPLPLGMSFDGQNNHQLRGIPQQVGVHTITIRVVATNGFDAENPVTLTRTIAITARPRMTSTSIPPATVGASYEARFNGYASGVTAVGALPPGLTMGPSGVVSGMPEYAPGSGASASYAFRAAVDGVTASNAPFTINVASSTPVISTDSLAAGWTGLGYDQLLTAPFGADWTASGLPAGLAVSGDRITGTPTQSGTFSVVVTASRGTAHSVSRTLELHIGESAALGDVTLPRAVRGVAYDHALSILGDDVVFTGGSDAPGLVVAEGRISGTPTAAGGFEVTAVVENAGARVERVLELIVSDPGYTVSEVAASPDQLLAFGAAGLPAGDGFDVTLGGERVLTGVTASVEGTVDRVFAVPRLAPGVYRVETVGAAVPGSLELTVLPVLDTALPQLHYGRGYAGRIDSRYGGAVAVAAGSTLPPGLTLHPDGALEGTAGYDGVSPAAETRSIPITVNGVAAGSVLLPLVLDAPTLDADEPPRAVVDAPYVFAIPARGQQVDVTVAGELPEGLELIDSELVGIPVEPGEFALTVTAENRAGRVVRDVLLVVTRPTVTVSTGSIAPGARLDVHGEGFAADAEVAIWVHSDPVLLSRVTSDPDGRIRATVAIPGSLPPGLHRIEVRTSTGSYWAELTIVGGLARTGAEPVALLAMAAALIGGGVLLRRGGWRLRRAGAR</sequence>
<evidence type="ECO:0000313" key="4">
    <source>
        <dbReference type="Proteomes" id="UP000322159"/>
    </source>
</evidence>
<gene>
    <name evidence="3" type="ORF">FLP23_07345</name>
</gene>
<proteinExistence type="predicted"/>
<reference evidence="3 4" key="1">
    <citation type="submission" date="2019-09" db="EMBL/GenBank/DDBJ databases">
        <title>Genome sequencing of strain KACC 19322.</title>
        <authorList>
            <person name="Heo J."/>
            <person name="Kim S.-J."/>
            <person name="Kim J.-S."/>
            <person name="Hong S.-B."/>
            <person name="Kwon S.-W."/>
        </authorList>
    </citation>
    <scope>NUCLEOTIDE SEQUENCE [LARGE SCALE GENOMIC DNA]</scope>
    <source>
        <strain evidence="3 4">KACC 19322</strain>
    </source>
</reference>
<dbReference type="OrthoDB" id="3771655at2"/>
<protein>
    <submittedName>
        <fullName evidence="3">Uncharacterized protein</fullName>
    </submittedName>
</protein>
<keyword evidence="1" id="KW-0472">Membrane</keyword>
<evidence type="ECO:0000256" key="2">
    <source>
        <dbReference type="SAM" id="SignalP"/>
    </source>
</evidence>
<organism evidence="3 4">
    <name type="scientific">Protaetiibacter larvae</name>
    <dbReference type="NCBI Taxonomy" id="2592654"/>
    <lineage>
        <taxon>Bacteria</taxon>
        <taxon>Bacillati</taxon>
        <taxon>Actinomycetota</taxon>
        <taxon>Actinomycetes</taxon>
        <taxon>Micrococcales</taxon>
        <taxon>Microbacteriaceae</taxon>
        <taxon>Protaetiibacter</taxon>
    </lineage>
</organism>